<keyword evidence="4" id="KW-1185">Reference proteome</keyword>
<proteinExistence type="predicted"/>
<feature type="region of interest" description="Disordered" evidence="1">
    <location>
        <begin position="366"/>
        <end position="425"/>
    </location>
</feature>
<dbReference type="Proteomes" id="UP001164746">
    <property type="component" value="Chromosome 8"/>
</dbReference>
<evidence type="ECO:0000256" key="1">
    <source>
        <dbReference type="SAM" id="MobiDB-lite"/>
    </source>
</evidence>
<dbReference type="SUPFAM" id="SSF55394">
    <property type="entry name" value="Bactericidal permeability-increasing protein, BPI"/>
    <property type="match status" value="2"/>
</dbReference>
<name>A0ABY7ER93_MYAAR</name>
<dbReference type="EMBL" id="CP111019">
    <property type="protein sequence ID" value="WAR11472.1"/>
    <property type="molecule type" value="Genomic_DNA"/>
</dbReference>
<organism evidence="3 4">
    <name type="scientific">Mya arenaria</name>
    <name type="common">Soft-shell clam</name>
    <dbReference type="NCBI Taxonomy" id="6604"/>
    <lineage>
        <taxon>Eukaryota</taxon>
        <taxon>Metazoa</taxon>
        <taxon>Spiralia</taxon>
        <taxon>Lophotrochozoa</taxon>
        <taxon>Mollusca</taxon>
        <taxon>Bivalvia</taxon>
        <taxon>Autobranchia</taxon>
        <taxon>Heteroconchia</taxon>
        <taxon>Euheterodonta</taxon>
        <taxon>Imparidentia</taxon>
        <taxon>Neoheterodontei</taxon>
        <taxon>Myida</taxon>
        <taxon>Myoidea</taxon>
        <taxon>Myidae</taxon>
        <taxon>Mya</taxon>
    </lineage>
</organism>
<reference evidence="3" key="1">
    <citation type="submission" date="2022-11" db="EMBL/GenBank/DDBJ databases">
        <title>Centuries of genome instability and evolution in soft-shell clam transmissible cancer (bioRxiv).</title>
        <authorList>
            <person name="Hart S.F.M."/>
            <person name="Yonemitsu M.A."/>
            <person name="Giersch R.M."/>
            <person name="Beal B.F."/>
            <person name="Arriagada G."/>
            <person name="Davis B.W."/>
            <person name="Ostrander E.A."/>
            <person name="Goff S.P."/>
            <person name="Metzger M.J."/>
        </authorList>
    </citation>
    <scope>NUCLEOTIDE SEQUENCE</scope>
    <source>
        <strain evidence="3">MELC-2E11</strain>
        <tissue evidence="3">Siphon/mantle</tissue>
    </source>
</reference>
<sequence length="547" mass="59227">FSDDDDNHHGNSQDVRSCLCVDDVTSDHHLSAAARIKSHRHKRNSRQDIRLNSAGSLTSHVALGTGSFTWSATLSDIKVSADWRLKYDPGRWLPTIRDSGSLDLSVGTTSISINVRPKVSSGIQVDLDDCSARVSSLRICKAVKTSMSKMSVTQGSRSLYVTEEVFSEARLTSGVGVELNGHVFDNILQLATDLNLLNFAIDYQQVIANKKNKYAYLSCDEGPISICLGKFLTQAQARWPNRVVGLRLFATSAKLEFASGSVAMRLAGRVNFTAEDATHVDPMFSAAVNLRVPIQVKFEGGNLSARFSNISGNITFDQSQIGKVLTGIRVEADLCEKGTSGCSYSARDSWVGDRLGSKITINDILPDNTTPTTTTTTTTTATTTTTPTTTTTTTPATTTTTTTTTTATTRKLPMTPKPTDEVTQRKHYTQNLSVTPRKQPSTVVTKTALVFPINKSDSNPADSNTGNVVHYEIPSAPSDVVNVNMNDSPDVVANSSTPRAQGQTENKKKANAAVFAQITLFEVISFMACIFGLRCFMFGDPYKGTLM</sequence>
<protein>
    <submittedName>
        <fullName evidence="3">Uncharacterized protein</fullName>
    </submittedName>
</protein>
<evidence type="ECO:0000313" key="4">
    <source>
        <dbReference type="Proteomes" id="UP001164746"/>
    </source>
</evidence>
<dbReference type="Gene3D" id="3.15.10.10">
    <property type="entry name" value="Bactericidal permeability-increasing protein, domain 1"/>
    <property type="match status" value="1"/>
</dbReference>
<feature type="non-terminal residue" evidence="3">
    <location>
        <position position="1"/>
    </location>
</feature>
<dbReference type="InterPro" id="IPR017943">
    <property type="entry name" value="Bactericidal_perm-incr_a/b_dom"/>
</dbReference>
<keyword evidence="2" id="KW-0812">Transmembrane</keyword>
<keyword evidence="2" id="KW-1133">Transmembrane helix</keyword>
<evidence type="ECO:0000256" key="2">
    <source>
        <dbReference type="SAM" id="Phobius"/>
    </source>
</evidence>
<accession>A0ABY7ER93</accession>
<keyword evidence="2" id="KW-0472">Membrane</keyword>
<gene>
    <name evidence="3" type="ORF">MAR_025652</name>
</gene>
<feature type="transmembrane region" description="Helical" evidence="2">
    <location>
        <begin position="514"/>
        <end position="537"/>
    </location>
</feature>
<evidence type="ECO:0000313" key="3">
    <source>
        <dbReference type="EMBL" id="WAR11472.1"/>
    </source>
</evidence>
<feature type="compositionally biased region" description="Low complexity" evidence="1">
    <location>
        <begin position="369"/>
        <end position="409"/>
    </location>
</feature>
<dbReference type="Gene3D" id="3.15.20.10">
    <property type="entry name" value="Bactericidal permeability-increasing protein, domain 2"/>
    <property type="match status" value="1"/>
</dbReference>